<keyword evidence="4" id="KW-0812">Transmembrane</keyword>
<name>A0AAV9D987_ACOCL</name>
<keyword evidence="14" id="KW-1185">Reference proteome</keyword>
<keyword evidence="8 11" id="KW-0408">Iron</keyword>
<dbReference type="GO" id="GO:0020037">
    <property type="term" value="F:heme binding"/>
    <property type="evidence" value="ECO:0007669"/>
    <property type="project" value="InterPro"/>
</dbReference>
<comment type="cofactor">
    <cofactor evidence="11">
        <name>heme</name>
        <dbReference type="ChEBI" id="CHEBI:30413"/>
    </cofactor>
</comment>
<keyword evidence="10" id="KW-0472">Membrane</keyword>
<dbReference type="InterPro" id="IPR036396">
    <property type="entry name" value="Cyt_P450_sf"/>
</dbReference>
<dbReference type="PANTHER" id="PTHR24282:SF20">
    <property type="entry name" value="CYTOCHROME P450 CYP749A22-LIKE"/>
    <property type="match status" value="1"/>
</dbReference>
<dbReference type="InterPro" id="IPR002401">
    <property type="entry name" value="Cyt_P450_E_grp-I"/>
</dbReference>
<evidence type="ECO:0000256" key="5">
    <source>
        <dbReference type="ARBA" id="ARBA00022723"/>
    </source>
</evidence>
<dbReference type="PANTHER" id="PTHR24282">
    <property type="entry name" value="CYTOCHROME P450 FAMILY MEMBER"/>
    <property type="match status" value="1"/>
</dbReference>
<evidence type="ECO:0000256" key="3">
    <source>
        <dbReference type="ARBA" id="ARBA00022617"/>
    </source>
</evidence>
<organism evidence="13 14">
    <name type="scientific">Acorus calamus</name>
    <name type="common">Sweet flag</name>
    <dbReference type="NCBI Taxonomy" id="4465"/>
    <lineage>
        <taxon>Eukaryota</taxon>
        <taxon>Viridiplantae</taxon>
        <taxon>Streptophyta</taxon>
        <taxon>Embryophyta</taxon>
        <taxon>Tracheophyta</taxon>
        <taxon>Spermatophyta</taxon>
        <taxon>Magnoliopsida</taxon>
        <taxon>Liliopsida</taxon>
        <taxon>Acoraceae</taxon>
        <taxon>Acorus</taxon>
    </lineage>
</organism>
<dbReference type="PRINTS" id="PR00385">
    <property type="entry name" value="P450"/>
</dbReference>
<evidence type="ECO:0000256" key="8">
    <source>
        <dbReference type="ARBA" id="ARBA00023004"/>
    </source>
</evidence>
<keyword evidence="6" id="KW-1133">Transmembrane helix</keyword>
<dbReference type="PROSITE" id="PS00086">
    <property type="entry name" value="CYTOCHROME_P450"/>
    <property type="match status" value="1"/>
</dbReference>
<evidence type="ECO:0000256" key="9">
    <source>
        <dbReference type="ARBA" id="ARBA00023033"/>
    </source>
</evidence>
<dbReference type="Pfam" id="PF00067">
    <property type="entry name" value="p450"/>
    <property type="match status" value="1"/>
</dbReference>
<evidence type="ECO:0008006" key="15">
    <source>
        <dbReference type="Google" id="ProtNLM"/>
    </source>
</evidence>
<comment type="similarity">
    <text evidence="2 12">Belongs to the cytochrome P450 family.</text>
</comment>
<dbReference type="SUPFAM" id="SSF48264">
    <property type="entry name" value="Cytochrome P450"/>
    <property type="match status" value="1"/>
</dbReference>
<dbReference type="InterPro" id="IPR050665">
    <property type="entry name" value="Cytochrome_P450_Monooxygen"/>
</dbReference>
<reference evidence="13" key="1">
    <citation type="journal article" date="2023" name="Nat. Commun.">
        <title>Diploid and tetraploid genomes of Acorus and the evolution of monocots.</title>
        <authorList>
            <person name="Ma L."/>
            <person name="Liu K.W."/>
            <person name="Li Z."/>
            <person name="Hsiao Y.Y."/>
            <person name="Qi Y."/>
            <person name="Fu T."/>
            <person name="Tang G.D."/>
            <person name="Zhang D."/>
            <person name="Sun W.H."/>
            <person name="Liu D.K."/>
            <person name="Li Y."/>
            <person name="Chen G.Z."/>
            <person name="Liu X.D."/>
            <person name="Liao X.Y."/>
            <person name="Jiang Y.T."/>
            <person name="Yu X."/>
            <person name="Hao Y."/>
            <person name="Huang J."/>
            <person name="Zhao X.W."/>
            <person name="Ke S."/>
            <person name="Chen Y.Y."/>
            <person name="Wu W.L."/>
            <person name="Hsu J.L."/>
            <person name="Lin Y.F."/>
            <person name="Huang M.D."/>
            <person name="Li C.Y."/>
            <person name="Huang L."/>
            <person name="Wang Z.W."/>
            <person name="Zhao X."/>
            <person name="Zhong W.Y."/>
            <person name="Peng D.H."/>
            <person name="Ahmad S."/>
            <person name="Lan S."/>
            <person name="Zhang J.S."/>
            <person name="Tsai W.C."/>
            <person name="Van de Peer Y."/>
            <person name="Liu Z.J."/>
        </authorList>
    </citation>
    <scope>NUCLEOTIDE SEQUENCE</scope>
    <source>
        <strain evidence="13">CP</strain>
    </source>
</reference>
<evidence type="ECO:0000313" key="13">
    <source>
        <dbReference type="EMBL" id="KAK1297496.1"/>
    </source>
</evidence>
<evidence type="ECO:0000256" key="1">
    <source>
        <dbReference type="ARBA" id="ARBA00004370"/>
    </source>
</evidence>
<comment type="subcellular location">
    <subcellularLocation>
        <location evidence="1">Membrane</location>
    </subcellularLocation>
</comment>
<evidence type="ECO:0000256" key="11">
    <source>
        <dbReference type="PIRSR" id="PIRSR602401-1"/>
    </source>
</evidence>
<comment type="caution">
    <text evidence="13">The sequence shown here is derived from an EMBL/GenBank/DDBJ whole genome shotgun (WGS) entry which is preliminary data.</text>
</comment>
<accession>A0AAV9D987</accession>
<dbReference type="GO" id="GO:0016705">
    <property type="term" value="F:oxidoreductase activity, acting on paired donors, with incorporation or reduction of molecular oxygen"/>
    <property type="evidence" value="ECO:0007669"/>
    <property type="project" value="InterPro"/>
</dbReference>
<reference evidence="13" key="2">
    <citation type="submission" date="2023-06" db="EMBL/GenBank/DDBJ databases">
        <authorList>
            <person name="Ma L."/>
            <person name="Liu K.-W."/>
            <person name="Li Z."/>
            <person name="Hsiao Y.-Y."/>
            <person name="Qi Y."/>
            <person name="Fu T."/>
            <person name="Tang G."/>
            <person name="Zhang D."/>
            <person name="Sun W.-H."/>
            <person name="Liu D.-K."/>
            <person name="Li Y."/>
            <person name="Chen G.-Z."/>
            <person name="Liu X.-D."/>
            <person name="Liao X.-Y."/>
            <person name="Jiang Y.-T."/>
            <person name="Yu X."/>
            <person name="Hao Y."/>
            <person name="Huang J."/>
            <person name="Zhao X.-W."/>
            <person name="Ke S."/>
            <person name="Chen Y.-Y."/>
            <person name="Wu W.-L."/>
            <person name="Hsu J.-L."/>
            <person name="Lin Y.-F."/>
            <person name="Huang M.-D."/>
            <person name="Li C.-Y."/>
            <person name="Huang L."/>
            <person name="Wang Z.-W."/>
            <person name="Zhao X."/>
            <person name="Zhong W.-Y."/>
            <person name="Peng D.-H."/>
            <person name="Ahmad S."/>
            <person name="Lan S."/>
            <person name="Zhang J.-S."/>
            <person name="Tsai W.-C."/>
            <person name="Van De Peer Y."/>
            <person name="Liu Z.-J."/>
        </authorList>
    </citation>
    <scope>NUCLEOTIDE SEQUENCE</scope>
    <source>
        <strain evidence="13">CP</strain>
        <tissue evidence="13">Leaves</tissue>
    </source>
</reference>
<keyword evidence="5 11" id="KW-0479">Metal-binding</keyword>
<evidence type="ECO:0000256" key="6">
    <source>
        <dbReference type="ARBA" id="ARBA00022989"/>
    </source>
</evidence>
<keyword evidence="3 11" id="KW-0349">Heme</keyword>
<keyword evidence="9 12" id="KW-0503">Monooxygenase</keyword>
<feature type="binding site" description="axial binding residue" evidence="11">
    <location>
        <position position="458"/>
    </location>
    <ligand>
        <name>heme</name>
        <dbReference type="ChEBI" id="CHEBI:30413"/>
    </ligand>
    <ligandPart>
        <name>Fe</name>
        <dbReference type="ChEBI" id="CHEBI:18248"/>
    </ligandPart>
</feature>
<gene>
    <name evidence="13" type="ORF">QJS10_CPB15g01653</name>
</gene>
<evidence type="ECO:0000256" key="12">
    <source>
        <dbReference type="RuleBase" id="RU000461"/>
    </source>
</evidence>
<evidence type="ECO:0000256" key="10">
    <source>
        <dbReference type="ARBA" id="ARBA00023136"/>
    </source>
</evidence>
<evidence type="ECO:0000256" key="2">
    <source>
        <dbReference type="ARBA" id="ARBA00010617"/>
    </source>
</evidence>
<dbReference type="EMBL" id="JAUJYO010000015">
    <property type="protein sequence ID" value="KAK1297496.1"/>
    <property type="molecule type" value="Genomic_DNA"/>
</dbReference>
<dbReference type="InterPro" id="IPR001128">
    <property type="entry name" value="Cyt_P450"/>
</dbReference>
<dbReference type="Proteomes" id="UP001180020">
    <property type="component" value="Unassembled WGS sequence"/>
</dbReference>
<dbReference type="PRINTS" id="PR00463">
    <property type="entry name" value="EP450I"/>
</dbReference>
<protein>
    <recommendedName>
        <fullName evidence="15">Cytochrome P450 CYP749A22-like</fullName>
    </recommendedName>
</protein>
<evidence type="ECO:0000313" key="14">
    <source>
        <dbReference type="Proteomes" id="UP001180020"/>
    </source>
</evidence>
<proteinExistence type="inferred from homology"/>
<dbReference type="AlphaFoldDB" id="A0AAV9D987"/>
<dbReference type="GO" id="GO:0004497">
    <property type="term" value="F:monooxygenase activity"/>
    <property type="evidence" value="ECO:0007669"/>
    <property type="project" value="UniProtKB-KW"/>
</dbReference>
<keyword evidence="7 12" id="KW-0560">Oxidoreductase</keyword>
<dbReference type="GO" id="GO:0005506">
    <property type="term" value="F:iron ion binding"/>
    <property type="evidence" value="ECO:0007669"/>
    <property type="project" value="InterPro"/>
</dbReference>
<sequence>METLIAVLIILAPLFLGLLKFLRNLCWDPIRLKKAMEAQGVKGPPYKCFHGSTKEATNMLRESMNSPMELSHDIFPKIQPHIYEWNKTYGKIFLSWHGPKARLFVNDMELVKEILSNKDGAYAKPKSREYVRKLLGEGLATTEGKKWVRLRKLANRAFHAESLKNMIPSMEVSVKKMLERWSELKEVEAYEEFRVMTSDAISRTAFGSSYSEGKNVFDKMRQLIYIISRNAHNVKLPIIERLYRTQDDIESDNVEEEIRKSIIELIGRTEEKVEKGELDDYGFDFLSSLVKGTREVDENTRISIDEVIDECKTFYFAGHDTTLALLTWTVLLLAMEPDWQDKARKEVIKVFGYNNLASDDNGFQKLKLMNMIINESLRLYPPAVLLTRAVQREVKLGKLTLTPNMELLISPLAVHHDPEIWGEDVHLFRPERFAEGVAKATNNNASAYIPFGMGPRNCVGSSFATMEAKIALSMILQRYAFTLSPKYAHCPFQLLTTSPRHGLQIVLHKL</sequence>
<evidence type="ECO:0000256" key="7">
    <source>
        <dbReference type="ARBA" id="ARBA00023002"/>
    </source>
</evidence>
<dbReference type="GO" id="GO:0006629">
    <property type="term" value="P:lipid metabolic process"/>
    <property type="evidence" value="ECO:0007669"/>
    <property type="project" value="UniProtKB-ARBA"/>
</dbReference>
<dbReference type="Gene3D" id="1.10.630.10">
    <property type="entry name" value="Cytochrome P450"/>
    <property type="match status" value="1"/>
</dbReference>
<dbReference type="InterPro" id="IPR017972">
    <property type="entry name" value="Cyt_P450_CS"/>
</dbReference>
<evidence type="ECO:0000256" key="4">
    <source>
        <dbReference type="ARBA" id="ARBA00022692"/>
    </source>
</evidence>
<dbReference type="GO" id="GO:0016020">
    <property type="term" value="C:membrane"/>
    <property type="evidence" value="ECO:0007669"/>
    <property type="project" value="UniProtKB-SubCell"/>
</dbReference>